<protein>
    <recommendedName>
        <fullName evidence="6">S-protein homolog</fullName>
    </recommendedName>
</protein>
<dbReference type="PANTHER" id="PTHR31232:SF43">
    <property type="entry name" value="S-PROTEIN HOMOLOG 29-RELATED"/>
    <property type="match status" value="1"/>
</dbReference>
<dbReference type="GO" id="GO:0005576">
    <property type="term" value="C:extracellular region"/>
    <property type="evidence" value="ECO:0007669"/>
    <property type="project" value="UniProtKB-SubCell"/>
</dbReference>
<evidence type="ECO:0000256" key="2">
    <source>
        <dbReference type="ARBA" id="ARBA00005581"/>
    </source>
</evidence>
<keyword evidence="4 6" id="KW-0964">Secreted</keyword>
<name>A0A2I0K6S9_PUNGR</name>
<sequence>MATTGDTSESALIPKTKVEIFNIMLTGSSLTIHCKSKDDDLGTHVVPANQSYGFEFEVDSSGTTLFFCKASWEHGHAEFDIYKASRDGSRCSDYCKWEAAEDAIVGFKSAQLAWPPTLQDEDPYPGAHNENQINSSLFFSTPGSAQDFFGSTCPGLLPLSKAAAYKHSSDTHHRYLDLSTTGSNRLLLLLPVHGISITISVFPQPHAIGFTNLFEVTEVFEVRGYSQLYDPVAVVSPTNPL</sequence>
<organism evidence="7 8">
    <name type="scientific">Punica granatum</name>
    <name type="common">Pomegranate</name>
    <dbReference type="NCBI Taxonomy" id="22663"/>
    <lineage>
        <taxon>Eukaryota</taxon>
        <taxon>Viridiplantae</taxon>
        <taxon>Streptophyta</taxon>
        <taxon>Embryophyta</taxon>
        <taxon>Tracheophyta</taxon>
        <taxon>Spermatophyta</taxon>
        <taxon>Magnoliopsida</taxon>
        <taxon>eudicotyledons</taxon>
        <taxon>Gunneridae</taxon>
        <taxon>Pentapetalae</taxon>
        <taxon>rosids</taxon>
        <taxon>malvids</taxon>
        <taxon>Myrtales</taxon>
        <taxon>Lythraceae</taxon>
        <taxon>Punica</taxon>
    </lineage>
</organism>
<keyword evidence="5" id="KW-0732">Signal</keyword>
<dbReference type="AlphaFoldDB" id="A0A2I0K6S9"/>
<accession>A0A2I0K6S9</accession>
<evidence type="ECO:0000313" key="7">
    <source>
        <dbReference type="EMBL" id="PKI64258.1"/>
    </source>
</evidence>
<proteinExistence type="inferred from homology"/>
<dbReference type="Pfam" id="PF05938">
    <property type="entry name" value="Self-incomp_S1"/>
    <property type="match status" value="1"/>
</dbReference>
<gene>
    <name evidence="7" type="ORF">CRG98_015368</name>
</gene>
<evidence type="ECO:0000256" key="5">
    <source>
        <dbReference type="ARBA" id="ARBA00022729"/>
    </source>
</evidence>
<comment type="similarity">
    <text evidence="2 6">Belongs to the plant self-incompatibility (S1) protein family.</text>
</comment>
<dbReference type="InterPro" id="IPR010264">
    <property type="entry name" value="Self-incomp_S1"/>
</dbReference>
<dbReference type="GO" id="GO:0060320">
    <property type="term" value="P:rejection of self pollen"/>
    <property type="evidence" value="ECO:0007669"/>
    <property type="project" value="UniProtKB-KW"/>
</dbReference>
<dbReference type="Proteomes" id="UP000233551">
    <property type="component" value="Unassembled WGS sequence"/>
</dbReference>
<evidence type="ECO:0000256" key="4">
    <source>
        <dbReference type="ARBA" id="ARBA00022525"/>
    </source>
</evidence>
<dbReference type="STRING" id="22663.A0A2I0K6S9"/>
<evidence type="ECO:0000256" key="1">
    <source>
        <dbReference type="ARBA" id="ARBA00004613"/>
    </source>
</evidence>
<keyword evidence="8" id="KW-1185">Reference proteome</keyword>
<comment type="caution">
    <text evidence="7">The sequence shown here is derived from an EMBL/GenBank/DDBJ whole genome shotgun (WGS) entry which is preliminary data.</text>
</comment>
<evidence type="ECO:0000256" key="3">
    <source>
        <dbReference type="ARBA" id="ARBA00022471"/>
    </source>
</evidence>
<comment type="subcellular location">
    <subcellularLocation>
        <location evidence="1 6">Secreted</location>
    </subcellularLocation>
</comment>
<evidence type="ECO:0000313" key="8">
    <source>
        <dbReference type="Proteomes" id="UP000233551"/>
    </source>
</evidence>
<dbReference type="EMBL" id="PGOL01000845">
    <property type="protein sequence ID" value="PKI64258.1"/>
    <property type="molecule type" value="Genomic_DNA"/>
</dbReference>
<reference evidence="7 8" key="1">
    <citation type="submission" date="2017-11" db="EMBL/GenBank/DDBJ databases">
        <title>De-novo sequencing of pomegranate (Punica granatum L.) genome.</title>
        <authorList>
            <person name="Akparov Z."/>
            <person name="Amiraslanov A."/>
            <person name="Hajiyeva S."/>
            <person name="Abbasov M."/>
            <person name="Kaur K."/>
            <person name="Hamwieh A."/>
            <person name="Solovyev V."/>
            <person name="Salamov A."/>
            <person name="Braich B."/>
            <person name="Kosarev P."/>
            <person name="Mahmoud A."/>
            <person name="Hajiyev E."/>
            <person name="Babayeva S."/>
            <person name="Izzatullayeva V."/>
            <person name="Mammadov A."/>
            <person name="Mammadov A."/>
            <person name="Sharifova S."/>
            <person name="Ojaghi J."/>
            <person name="Eynullazada K."/>
            <person name="Bayramov B."/>
            <person name="Abdulazimova A."/>
            <person name="Shahmuradov I."/>
        </authorList>
    </citation>
    <scope>NUCLEOTIDE SEQUENCE [LARGE SCALE GENOMIC DNA]</scope>
    <source>
        <strain evidence="8">cv. AG2017</strain>
        <tissue evidence="7">Leaf</tissue>
    </source>
</reference>
<evidence type="ECO:0000256" key="6">
    <source>
        <dbReference type="RuleBase" id="RU367044"/>
    </source>
</evidence>
<keyword evidence="3 6" id="KW-0713">Self-incompatibility</keyword>
<dbReference type="PANTHER" id="PTHR31232">
    <property type="match status" value="1"/>
</dbReference>